<dbReference type="Proteomes" id="UP000017837">
    <property type="component" value="Unassembled WGS sequence"/>
</dbReference>
<sequence length="167" mass="17876">MSKTFTATLFAFSCLTLIGCDGHKADGGSARRDFAPDPASAFDASFEITPAALARMKAQGTNLVLDVSYYGYPTEAARPKANQLRQIDLGQEKVVANLATPKVHFLGKLDKAGLSDVTNAEAMVLLDGYSVTKVGAKDDQVTCGYYRARIDQAQAKVPVLKCDIARP</sequence>
<name>V4PZ99_9CAUL</name>
<evidence type="ECO:0000313" key="2">
    <source>
        <dbReference type="Proteomes" id="UP000017837"/>
    </source>
</evidence>
<reference evidence="1 2" key="1">
    <citation type="journal article" date="2014" name="Nature">
        <title>Sequential evolution of bacterial morphology by co-option of a developmental regulator.</title>
        <authorList>
            <person name="Jiang C."/>
            <person name="Brown P.J."/>
            <person name="Ducret A."/>
            <person name="Brun Y.V."/>
        </authorList>
    </citation>
    <scope>NUCLEOTIDE SEQUENCE [LARGE SCALE GENOMIC DNA]</scope>
    <source>
        <strain evidence="1 2">DSM 16100</strain>
    </source>
</reference>
<dbReference type="STRING" id="1121022.GCA_000376105_02050"/>
<organism evidence="1 2">
    <name type="scientific">Asticcacaulis benevestitus DSM 16100 = ATCC BAA-896</name>
    <dbReference type="NCBI Taxonomy" id="1121022"/>
    <lineage>
        <taxon>Bacteria</taxon>
        <taxon>Pseudomonadati</taxon>
        <taxon>Pseudomonadota</taxon>
        <taxon>Alphaproteobacteria</taxon>
        <taxon>Caulobacterales</taxon>
        <taxon>Caulobacteraceae</taxon>
        <taxon>Asticcacaulis</taxon>
    </lineage>
</organism>
<accession>V4PZ99</accession>
<dbReference type="OrthoDB" id="7173377at2"/>
<keyword evidence="2" id="KW-1185">Reference proteome</keyword>
<dbReference type="RefSeq" id="WP_018081714.1">
    <property type="nucleotide sequence ID" value="NZ_AQWM01000007.1"/>
</dbReference>
<comment type="caution">
    <text evidence="1">The sequence shown here is derived from an EMBL/GenBank/DDBJ whole genome shotgun (WGS) entry which is preliminary data.</text>
</comment>
<dbReference type="EMBL" id="AWGB01000007">
    <property type="protein sequence ID" value="ESQ93691.1"/>
    <property type="molecule type" value="Genomic_DNA"/>
</dbReference>
<gene>
    <name evidence="1" type="ORF">ABENE_05065</name>
</gene>
<dbReference type="PROSITE" id="PS51257">
    <property type="entry name" value="PROKAR_LIPOPROTEIN"/>
    <property type="match status" value="1"/>
</dbReference>
<proteinExistence type="predicted"/>
<dbReference type="AlphaFoldDB" id="V4PZ99"/>
<protein>
    <submittedName>
        <fullName evidence="1">Uncharacterized protein</fullName>
    </submittedName>
</protein>
<evidence type="ECO:0000313" key="1">
    <source>
        <dbReference type="EMBL" id="ESQ93691.1"/>
    </source>
</evidence>
<dbReference type="PATRIC" id="fig|1121022.4.peg.1007"/>